<proteinExistence type="predicted"/>
<dbReference type="RefSeq" id="WP_109274273.1">
    <property type="nucleotide sequence ID" value="NZ_QFKX01000001.1"/>
</dbReference>
<dbReference type="Pfam" id="PF22725">
    <property type="entry name" value="GFO_IDH_MocA_C3"/>
    <property type="match status" value="1"/>
</dbReference>
<evidence type="ECO:0000313" key="5">
    <source>
        <dbReference type="EMBL" id="PWH07388.1"/>
    </source>
</evidence>
<evidence type="ECO:0000259" key="3">
    <source>
        <dbReference type="Pfam" id="PF01408"/>
    </source>
</evidence>
<dbReference type="GO" id="GO:0000166">
    <property type="term" value="F:nucleotide binding"/>
    <property type="evidence" value="ECO:0007669"/>
    <property type="project" value="InterPro"/>
</dbReference>
<feature type="region of interest" description="Disordered" evidence="2">
    <location>
        <begin position="268"/>
        <end position="289"/>
    </location>
</feature>
<dbReference type="SUPFAM" id="SSF55347">
    <property type="entry name" value="Glyceraldehyde-3-phosphate dehydrogenase-like, C-terminal domain"/>
    <property type="match status" value="1"/>
</dbReference>
<reference evidence="5 6" key="1">
    <citation type="submission" date="2018-05" db="EMBL/GenBank/DDBJ databases">
        <title>Brachybacterium sp. M1HQ-2T, whole genome shotgun sequence.</title>
        <authorList>
            <person name="Tuo L."/>
        </authorList>
    </citation>
    <scope>NUCLEOTIDE SEQUENCE [LARGE SCALE GENOMIC DNA]</scope>
    <source>
        <strain evidence="5 6">M1HQ-2</strain>
    </source>
</reference>
<evidence type="ECO:0000259" key="4">
    <source>
        <dbReference type="Pfam" id="PF22725"/>
    </source>
</evidence>
<dbReference type="Gene3D" id="3.40.50.720">
    <property type="entry name" value="NAD(P)-binding Rossmann-like Domain"/>
    <property type="match status" value="1"/>
</dbReference>
<dbReference type="SUPFAM" id="SSF51735">
    <property type="entry name" value="NAD(P)-binding Rossmann-fold domains"/>
    <property type="match status" value="1"/>
</dbReference>
<dbReference type="Pfam" id="PF01408">
    <property type="entry name" value="GFO_IDH_MocA"/>
    <property type="match status" value="1"/>
</dbReference>
<dbReference type="EMBL" id="QFKX01000001">
    <property type="protein sequence ID" value="PWH07388.1"/>
    <property type="molecule type" value="Genomic_DNA"/>
</dbReference>
<evidence type="ECO:0000256" key="2">
    <source>
        <dbReference type="SAM" id="MobiDB-lite"/>
    </source>
</evidence>
<protein>
    <submittedName>
        <fullName evidence="5">Uncharacterized protein</fullName>
    </submittedName>
</protein>
<gene>
    <name evidence="5" type="ORF">DEO23_01730</name>
</gene>
<evidence type="ECO:0000313" key="6">
    <source>
        <dbReference type="Proteomes" id="UP000245590"/>
    </source>
</evidence>
<feature type="domain" description="GFO/IDH/MocA-like oxidoreductase" evidence="4">
    <location>
        <begin position="160"/>
        <end position="248"/>
    </location>
</feature>
<dbReference type="InterPro" id="IPR036291">
    <property type="entry name" value="NAD(P)-bd_dom_sf"/>
</dbReference>
<dbReference type="AlphaFoldDB" id="A0A2U2RNE4"/>
<dbReference type="PANTHER" id="PTHR43377">
    <property type="entry name" value="BILIVERDIN REDUCTASE A"/>
    <property type="match status" value="1"/>
</dbReference>
<dbReference type="Gene3D" id="3.30.360.10">
    <property type="entry name" value="Dihydrodipicolinate Reductase, domain 2"/>
    <property type="match status" value="1"/>
</dbReference>
<name>A0A2U2RNE4_9MICO</name>
<dbReference type="InterPro" id="IPR051450">
    <property type="entry name" value="Gfo/Idh/MocA_Oxidoreductases"/>
</dbReference>
<comment type="caution">
    <text evidence="5">The sequence shown here is derived from an EMBL/GenBank/DDBJ whole genome shotgun (WGS) entry which is preliminary data.</text>
</comment>
<dbReference type="InterPro" id="IPR000683">
    <property type="entry name" value="Gfo/Idh/MocA-like_OxRdtase_N"/>
</dbReference>
<keyword evidence="1" id="KW-0520">NAD</keyword>
<organism evidence="5 6">
    <name type="scientific">Brachybacterium endophyticum</name>
    <dbReference type="NCBI Taxonomy" id="2182385"/>
    <lineage>
        <taxon>Bacteria</taxon>
        <taxon>Bacillati</taxon>
        <taxon>Actinomycetota</taxon>
        <taxon>Actinomycetes</taxon>
        <taxon>Micrococcales</taxon>
        <taxon>Dermabacteraceae</taxon>
        <taxon>Brachybacterium</taxon>
    </lineage>
</organism>
<dbReference type="InterPro" id="IPR055170">
    <property type="entry name" value="GFO_IDH_MocA-like_dom"/>
</dbReference>
<keyword evidence="6" id="KW-1185">Reference proteome</keyword>
<evidence type="ECO:0000256" key="1">
    <source>
        <dbReference type="ARBA" id="ARBA00023027"/>
    </source>
</evidence>
<dbReference type="OrthoDB" id="179913at2"/>
<accession>A0A2U2RNE4</accession>
<dbReference type="Proteomes" id="UP000245590">
    <property type="component" value="Unassembled WGS sequence"/>
</dbReference>
<dbReference type="PANTHER" id="PTHR43377:SF1">
    <property type="entry name" value="BILIVERDIN REDUCTASE A"/>
    <property type="match status" value="1"/>
</dbReference>
<sequence>MKTIRVVIVGGGIRGRIFARTTQDHAGAEIAAICEPNPQRALELAAEFGAPVVDGIDDAIARGIEADAAVIATPDVAHRAPALAAIAAGWDILVEKPLAATSEDASMILEVARANGRRVVVGFENRWNPLFASVRSQLQNDGHRVISQRALLQDTVFVPTEMLRWAASSSPAWFLMPHSLDMAVWLSGARPIEVFARGVKRLLPSLGIDTYDRVSASFAMSDGSILDLDSGWVQPLGKPSVFEFRFEIETEGDAYVLDIDDTGARRTSAQSTRAFAPSDTDHRGRPQGAPVEMMRDFLDAEAGEDLDLPDGEQGVLITRAIEAVHRSLATGTVEPIPS</sequence>
<feature type="domain" description="Gfo/Idh/MocA-like oxidoreductase N-terminal" evidence="3">
    <location>
        <begin position="4"/>
        <end position="123"/>
    </location>
</feature>